<evidence type="ECO:0000259" key="6">
    <source>
        <dbReference type="Pfam" id="PF00441"/>
    </source>
</evidence>
<dbReference type="eggNOG" id="COG1960">
    <property type="taxonomic scope" value="Bacteria"/>
</dbReference>
<comment type="cofactor">
    <cofactor evidence="1">
        <name>FAD</name>
        <dbReference type="ChEBI" id="CHEBI:57692"/>
    </cofactor>
</comment>
<proteinExistence type="inferred from homology"/>
<keyword evidence="4" id="KW-0285">Flavoprotein</keyword>
<dbReference type="HOGENOM" id="CLU_018204_0_2_7"/>
<dbReference type="Gene3D" id="1.10.540.10">
    <property type="entry name" value="Acyl-CoA dehydrogenase/oxidase, N-terminal domain"/>
    <property type="match status" value="1"/>
</dbReference>
<dbReference type="InterPro" id="IPR009100">
    <property type="entry name" value="AcylCoA_DH/oxidase_NM_dom_sf"/>
</dbReference>
<dbReference type="AlphaFoldDB" id="B8FHV5"/>
<evidence type="ECO:0000259" key="7">
    <source>
        <dbReference type="Pfam" id="PF02771"/>
    </source>
</evidence>
<accession>B8FHV5</accession>
<dbReference type="SUPFAM" id="SSF47203">
    <property type="entry name" value="Acyl-CoA dehydrogenase C-terminal domain-like"/>
    <property type="match status" value="1"/>
</dbReference>
<evidence type="ECO:0000256" key="3">
    <source>
        <dbReference type="ARBA" id="ARBA00011881"/>
    </source>
</evidence>
<protein>
    <submittedName>
        <fullName evidence="8">Acyl-CoA dehydrogenase domain protein</fullName>
    </submittedName>
</protein>
<dbReference type="Gene3D" id="2.40.110.10">
    <property type="entry name" value="Butyryl-CoA Dehydrogenase, subunit A, domain 2"/>
    <property type="match status" value="1"/>
</dbReference>
<keyword evidence="9" id="KW-1185">Reference proteome</keyword>
<dbReference type="PROSITE" id="PS00073">
    <property type="entry name" value="ACYL_COA_DH_2"/>
    <property type="match status" value="1"/>
</dbReference>
<evidence type="ECO:0000256" key="1">
    <source>
        <dbReference type="ARBA" id="ARBA00001974"/>
    </source>
</evidence>
<dbReference type="Gene3D" id="1.20.140.10">
    <property type="entry name" value="Butyryl-CoA Dehydrogenase, subunit A, domain 3"/>
    <property type="match status" value="1"/>
</dbReference>
<dbReference type="GO" id="GO:0003995">
    <property type="term" value="F:acyl-CoA dehydrogenase activity"/>
    <property type="evidence" value="ECO:0007669"/>
    <property type="project" value="InterPro"/>
</dbReference>
<dbReference type="InterPro" id="IPR009075">
    <property type="entry name" value="AcylCo_DH/oxidase_C"/>
</dbReference>
<dbReference type="EMBL" id="CP001322">
    <property type="protein sequence ID" value="ACL02522.1"/>
    <property type="molecule type" value="Genomic_DNA"/>
</dbReference>
<evidence type="ECO:0000256" key="2">
    <source>
        <dbReference type="ARBA" id="ARBA00009347"/>
    </source>
</evidence>
<dbReference type="InterPro" id="IPR046373">
    <property type="entry name" value="Acyl-CoA_Oxase/DH_mid-dom_sf"/>
</dbReference>
<dbReference type="InterPro" id="IPR006089">
    <property type="entry name" value="Acyl-CoA_DH_CS"/>
</dbReference>
<feature type="domain" description="Acyl-CoA dehydrogenase/oxidase C-terminal" evidence="6">
    <location>
        <begin position="233"/>
        <end position="349"/>
    </location>
</feature>
<name>B8FHV5_DESAL</name>
<keyword evidence="5" id="KW-0274">FAD</keyword>
<sequence>MDFPKEYLQVVKEIEKFAGRELREPALEWDLHPDPKHLPGFWNKSRSLDLPLIPVPEKFQGVGYDPLCQAMAVEALARHCPGAASVFVHHFAGLFPVQFAEEEQQTELWESVIKETGRGIVGVVFDPECALTLTLKSKSLVVNGRSSLSANASYADWMCVFAKADNQEDFCLIAPLDAPGVSLGPDLELPGLKINPFHSISFEDVKLSSNTVIKVPKKSQSLKNLTLDLLYVLSAAAALGAARTAYDKALAYARERYQYGKVIIQHQEIRRMLGAMRMNLDAARAFLYAYFDEKSGVHAAHVKAFCTDAAFNVVVDAIQIHGGYGYMHEQGLEKLMRDVKVLQVLGGSNPQLLVDSIKG</sequence>
<evidence type="ECO:0000256" key="5">
    <source>
        <dbReference type="ARBA" id="ARBA00022827"/>
    </source>
</evidence>
<comment type="similarity">
    <text evidence="2">Belongs to the acyl-CoA dehydrogenase family.</text>
</comment>
<evidence type="ECO:0000256" key="4">
    <source>
        <dbReference type="ARBA" id="ARBA00022630"/>
    </source>
</evidence>
<dbReference type="GO" id="GO:0046359">
    <property type="term" value="P:butyrate catabolic process"/>
    <property type="evidence" value="ECO:0007669"/>
    <property type="project" value="TreeGrafter"/>
</dbReference>
<comment type="subunit">
    <text evidence="3">Homotetramer.</text>
</comment>
<dbReference type="InterPro" id="IPR013786">
    <property type="entry name" value="AcylCoA_DH/ox_N"/>
</dbReference>
<dbReference type="GO" id="GO:0050660">
    <property type="term" value="F:flavin adenine dinucleotide binding"/>
    <property type="evidence" value="ECO:0007669"/>
    <property type="project" value="InterPro"/>
</dbReference>
<dbReference type="SUPFAM" id="SSF56645">
    <property type="entry name" value="Acyl-CoA dehydrogenase NM domain-like"/>
    <property type="match status" value="1"/>
</dbReference>
<dbReference type="Pfam" id="PF02771">
    <property type="entry name" value="Acyl-CoA_dh_N"/>
    <property type="match status" value="1"/>
</dbReference>
<dbReference type="RefSeq" id="WP_012609961.1">
    <property type="nucleotide sequence ID" value="NC_011768.1"/>
</dbReference>
<evidence type="ECO:0000313" key="8">
    <source>
        <dbReference type="EMBL" id="ACL02522.1"/>
    </source>
</evidence>
<dbReference type="GO" id="GO:0033539">
    <property type="term" value="P:fatty acid beta-oxidation using acyl-CoA dehydrogenase"/>
    <property type="evidence" value="ECO:0007669"/>
    <property type="project" value="TreeGrafter"/>
</dbReference>
<reference evidence="8 9" key="1">
    <citation type="journal article" date="2012" name="Environ. Microbiol.">
        <title>The genome sequence of Desulfatibacillum alkenivorans AK-01: a blueprint for anaerobic alkane oxidation.</title>
        <authorList>
            <person name="Callaghan A.V."/>
            <person name="Morris B.E."/>
            <person name="Pereira I.A."/>
            <person name="McInerney M.J."/>
            <person name="Austin R.N."/>
            <person name="Groves J.T."/>
            <person name="Kukor J.J."/>
            <person name="Suflita J.M."/>
            <person name="Young L.Y."/>
            <person name="Zylstra G.J."/>
            <person name="Wawrik B."/>
        </authorList>
    </citation>
    <scope>NUCLEOTIDE SEQUENCE [LARGE SCALE GENOMIC DNA]</scope>
    <source>
        <strain evidence="8 9">AK-01</strain>
    </source>
</reference>
<dbReference type="PANTHER" id="PTHR43884">
    <property type="entry name" value="ACYL-COA DEHYDROGENASE"/>
    <property type="match status" value="1"/>
</dbReference>
<dbReference type="PANTHER" id="PTHR43884:SF12">
    <property type="entry name" value="ISOVALERYL-COA DEHYDROGENASE, MITOCHONDRIAL-RELATED"/>
    <property type="match status" value="1"/>
</dbReference>
<dbReference type="Proteomes" id="UP000000739">
    <property type="component" value="Chromosome"/>
</dbReference>
<organism evidence="8 9">
    <name type="scientific">Desulfatibacillum aliphaticivorans</name>
    <dbReference type="NCBI Taxonomy" id="218208"/>
    <lineage>
        <taxon>Bacteria</taxon>
        <taxon>Pseudomonadati</taxon>
        <taxon>Thermodesulfobacteriota</taxon>
        <taxon>Desulfobacteria</taxon>
        <taxon>Desulfobacterales</taxon>
        <taxon>Desulfatibacillaceae</taxon>
        <taxon>Desulfatibacillum</taxon>
    </lineage>
</organism>
<dbReference type="Pfam" id="PF00441">
    <property type="entry name" value="Acyl-CoA_dh_1"/>
    <property type="match status" value="1"/>
</dbReference>
<gene>
    <name evidence="8" type="ordered locus">Dalk_0817</name>
</gene>
<feature type="domain" description="Acyl-CoA dehydrogenase/oxidase N-terminal" evidence="7">
    <location>
        <begin position="6"/>
        <end position="111"/>
    </location>
</feature>
<evidence type="ECO:0000313" key="9">
    <source>
        <dbReference type="Proteomes" id="UP000000739"/>
    </source>
</evidence>
<dbReference type="InterPro" id="IPR036250">
    <property type="entry name" value="AcylCo_DH-like_C"/>
</dbReference>
<dbReference type="InterPro" id="IPR037069">
    <property type="entry name" value="AcylCoA_DH/ox_N_sf"/>
</dbReference>
<dbReference type="KEGG" id="dal:Dalk_0817"/>